<dbReference type="PROSITE" id="PS51751">
    <property type="entry name" value="EXPERA"/>
    <property type="match status" value="1"/>
</dbReference>
<feature type="domain" description="EXPERA" evidence="15">
    <location>
        <begin position="77"/>
        <end position="223"/>
    </location>
</feature>
<evidence type="ECO:0000256" key="4">
    <source>
        <dbReference type="ARBA" id="ARBA00022692"/>
    </source>
</evidence>
<keyword evidence="5" id="KW-0752">Steroid biosynthesis</keyword>
<feature type="transmembrane region" description="Helical" evidence="14">
    <location>
        <begin position="204"/>
        <end position="224"/>
    </location>
</feature>
<dbReference type="PANTHER" id="PTHR14207">
    <property type="entry name" value="STEROL ISOMERASE"/>
    <property type="match status" value="1"/>
</dbReference>
<keyword evidence="6 13" id="KW-1133">Transmembrane helix</keyword>
<gene>
    <name evidence="16" type="ORF">AC578_303</name>
</gene>
<proteinExistence type="inferred from homology"/>
<keyword evidence="12" id="KW-0413">Isomerase</keyword>
<keyword evidence="4 13" id="KW-0812">Transmembrane</keyword>
<comment type="subcellular location">
    <subcellularLocation>
        <location evidence="1">Membrane</location>
        <topology evidence="1">Multi-pass membrane protein</topology>
    </subcellularLocation>
</comment>
<comment type="caution">
    <text evidence="16">The sequence shown here is derived from an EMBL/GenBank/DDBJ whole genome shotgun (WGS) entry which is preliminary data.</text>
</comment>
<dbReference type="InterPro" id="IPR007905">
    <property type="entry name" value="EBP"/>
</dbReference>
<sequence length="247" mass="28113">MAETVINMAVNNVSQATRHLMQEATNPYYPVGSYIAGYAANEWSVPALLGVFFGTCAALFTSTYLLVKRIQPDLSKNEILTILWFVLSGSIHIFFEGYYATNYATLGSKQTLIGQMWKEYAFSDSRYLTSNSSVLCMETITAVFWGPGCLLLAALVVQRSPWRYPLQMLVSMGQFYGDALYYATSFFDHWVHGTVYYRPEPFYFWFYFVLMNFFWILIPGMLIWQSASKAASAIATVNKLETAKKAR</sequence>
<evidence type="ECO:0000256" key="11">
    <source>
        <dbReference type="ARBA" id="ARBA00023221"/>
    </source>
</evidence>
<evidence type="ECO:0000256" key="1">
    <source>
        <dbReference type="ARBA" id="ARBA00004141"/>
    </source>
</evidence>
<protein>
    <recommendedName>
        <fullName evidence="15">EXPERA domain-containing protein</fullName>
    </recommendedName>
</protein>
<dbReference type="OrthoDB" id="58557at2759"/>
<dbReference type="EMBL" id="LFZN01000009">
    <property type="protein sequence ID" value="KXT05980.1"/>
    <property type="molecule type" value="Genomic_DNA"/>
</dbReference>
<accession>A0A139HU32</accession>
<evidence type="ECO:0000313" key="17">
    <source>
        <dbReference type="Proteomes" id="UP000070133"/>
    </source>
</evidence>
<dbReference type="Pfam" id="PF05241">
    <property type="entry name" value="EBP"/>
    <property type="match status" value="1"/>
</dbReference>
<evidence type="ECO:0000256" key="6">
    <source>
        <dbReference type="ARBA" id="ARBA00022989"/>
    </source>
</evidence>
<feature type="transmembrane region" description="Helical" evidence="14">
    <location>
        <begin position="132"/>
        <end position="157"/>
    </location>
</feature>
<keyword evidence="11" id="KW-0753">Steroid metabolism</keyword>
<dbReference type="AlphaFoldDB" id="A0A139HU32"/>
<evidence type="ECO:0000256" key="3">
    <source>
        <dbReference type="ARBA" id="ARBA00022516"/>
    </source>
</evidence>
<evidence type="ECO:0000256" key="5">
    <source>
        <dbReference type="ARBA" id="ARBA00022955"/>
    </source>
</evidence>
<dbReference type="STRING" id="321146.A0A139HU32"/>
<reference evidence="16 17" key="1">
    <citation type="submission" date="2015-07" db="EMBL/GenBank/DDBJ databases">
        <title>Comparative genomics of the Sigatoka disease complex on banana suggests a link between parallel evolutionary changes in Pseudocercospora fijiensis and Pseudocercospora eumusae and increased virulence on the banana host.</title>
        <authorList>
            <person name="Chang T.-C."/>
            <person name="Salvucci A."/>
            <person name="Crous P.W."/>
            <person name="Stergiopoulos I."/>
        </authorList>
    </citation>
    <scope>NUCLEOTIDE SEQUENCE [LARGE SCALE GENOMIC DNA]</scope>
    <source>
        <strain evidence="16 17">CBS 114824</strain>
    </source>
</reference>
<evidence type="ECO:0000256" key="12">
    <source>
        <dbReference type="ARBA" id="ARBA00023235"/>
    </source>
</evidence>
<evidence type="ECO:0000256" key="8">
    <source>
        <dbReference type="ARBA" id="ARBA00023098"/>
    </source>
</evidence>
<evidence type="ECO:0000313" key="16">
    <source>
        <dbReference type="EMBL" id="KXT05980.1"/>
    </source>
</evidence>
<keyword evidence="3" id="KW-0444">Lipid biosynthesis</keyword>
<evidence type="ECO:0000256" key="2">
    <source>
        <dbReference type="ARBA" id="ARBA00008337"/>
    </source>
</evidence>
<evidence type="ECO:0000259" key="15">
    <source>
        <dbReference type="PROSITE" id="PS51751"/>
    </source>
</evidence>
<evidence type="ECO:0000256" key="7">
    <source>
        <dbReference type="ARBA" id="ARBA00023011"/>
    </source>
</evidence>
<evidence type="ECO:0000256" key="9">
    <source>
        <dbReference type="ARBA" id="ARBA00023136"/>
    </source>
</evidence>
<evidence type="ECO:0000256" key="10">
    <source>
        <dbReference type="ARBA" id="ARBA00023166"/>
    </source>
</evidence>
<comment type="similarity">
    <text evidence="2">Belongs to the EBP family.</text>
</comment>
<evidence type="ECO:0000256" key="13">
    <source>
        <dbReference type="PROSITE-ProRule" id="PRU01087"/>
    </source>
</evidence>
<feature type="transmembrane region" description="Helical" evidence="14">
    <location>
        <begin position="47"/>
        <end position="67"/>
    </location>
</feature>
<keyword evidence="17" id="KW-1185">Reference proteome</keyword>
<dbReference type="GO" id="GO:0016126">
    <property type="term" value="P:sterol biosynthetic process"/>
    <property type="evidence" value="ECO:0007669"/>
    <property type="project" value="UniProtKB-KW"/>
</dbReference>
<name>A0A139HU32_9PEZI</name>
<feature type="transmembrane region" description="Helical" evidence="14">
    <location>
        <begin position="164"/>
        <end position="184"/>
    </location>
</feature>
<dbReference type="GO" id="GO:0004769">
    <property type="term" value="F:steroid Delta-isomerase activity"/>
    <property type="evidence" value="ECO:0007669"/>
    <property type="project" value="TreeGrafter"/>
</dbReference>
<dbReference type="GO" id="GO:0047750">
    <property type="term" value="F:cholestenol delta-isomerase activity"/>
    <property type="evidence" value="ECO:0007669"/>
    <property type="project" value="InterPro"/>
</dbReference>
<organism evidence="16 17">
    <name type="scientific">Pseudocercospora eumusae</name>
    <dbReference type="NCBI Taxonomy" id="321146"/>
    <lineage>
        <taxon>Eukaryota</taxon>
        <taxon>Fungi</taxon>
        <taxon>Dikarya</taxon>
        <taxon>Ascomycota</taxon>
        <taxon>Pezizomycotina</taxon>
        <taxon>Dothideomycetes</taxon>
        <taxon>Dothideomycetidae</taxon>
        <taxon>Mycosphaerellales</taxon>
        <taxon>Mycosphaerellaceae</taxon>
        <taxon>Pseudocercospora</taxon>
    </lineage>
</organism>
<evidence type="ECO:0000256" key="14">
    <source>
        <dbReference type="SAM" id="Phobius"/>
    </source>
</evidence>
<dbReference type="Proteomes" id="UP000070133">
    <property type="component" value="Unassembled WGS sequence"/>
</dbReference>
<keyword evidence="10" id="KW-1207">Sterol metabolism</keyword>
<dbReference type="GO" id="GO:0016020">
    <property type="term" value="C:membrane"/>
    <property type="evidence" value="ECO:0007669"/>
    <property type="project" value="UniProtKB-SubCell"/>
</dbReference>
<dbReference type="InterPro" id="IPR033118">
    <property type="entry name" value="EXPERA"/>
</dbReference>
<keyword evidence="9 13" id="KW-0472">Membrane</keyword>
<feature type="transmembrane region" description="Helical" evidence="14">
    <location>
        <begin position="79"/>
        <end position="100"/>
    </location>
</feature>
<keyword evidence="7" id="KW-0756">Sterol biosynthesis</keyword>
<dbReference type="GO" id="GO:0000247">
    <property type="term" value="F:C-8 sterol isomerase activity"/>
    <property type="evidence" value="ECO:0007669"/>
    <property type="project" value="TreeGrafter"/>
</dbReference>
<dbReference type="PANTHER" id="PTHR14207:SF0">
    <property type="entry name" value="3-BETA-HYDROXYSTEROID-DELTA(8),DELTA(7)-ISOMERASE"/>
    <property type="match status" value="1"/>
</dbReference>
<keyword evidence="8" id="KW-0443">Lipid metabolism</keyword>
<dbReference type="GO" id="GO:0005783">
    <property type="term" value="C:endoplasmic reticulum"/>
    <property type="evidence" value="ECO:0007669"/>
    <property type="project" value="TreeGrafter"/>
</dbReference>